<dbReference type="GO" id="GO:0003677">
    <property type="term" value="F:DNA binding"/>
    <property type="evidence" value="ECO:0007669"/>
    <property type="project" value="UniProtKB-KW"/>
</dbReference>
<organism evidence="4 6">
    <name type="scientific">Aeromonas schubertii</name>
    <dbReference type="NCBI Taxonomy" id="652"/>
    <lineage>
        <taxon>Bacteria</taxon>
        <taxon>Pseudomonadati</taxon>
        <taxon>Pseudomonadota</taxon>
        <taxon>Gammaproteobacteria</taxon>
        <taxon>Aeromonadales</taxon>
        <taxon>Aeromonadaceae</taxon>
        <taxon>Aeromonas</taxon>
    </lineage>
</organism>
<evidence type="ECO:0000313" key="6">
    <source>
        <dbReference type="Proteomes" id="UP000058114"/>
    </source>
</evidence>
<dbReference type="CDD" id="cd09294">
    <property type="entry name" value="SmpB"/>
    <property type="match status" value="1"/>
</dbReference>
<keyword evidence="4" id="KW-0238">DNA-binding</keyword>
<dbReference type="HAMAP" id="MF_00023">
    <property type="entry name" value="SmpB"/>
    <property type="match status" value="1"/>
</dbReference>
<dbReference type="GO" id="GO:0070930">
    <property type="term" value="P:trans-translation-dependent protein tagging"/>
    <property type="evidence" value="ECO:0007669"/>
    <property type="project" value="TreeGrafter"/>
</dbReference>
<dbReference type="KEGG" id="asr:WL1483_3603"/>
<dbReference type="NCBIfam" id="NF003843">
    <property type="entry name" value="PRK05422.1"/>
    <property type="match status" value="1"/>
</dbReference>
<evidence type="ECO:0000256" key="1">
    <source>
        <dbReference type="ARBA" id="ARBA00022490"/>
    </source>
</evidence>
<dbReference type="PROSITE" id="PS01317">
    <property type="entry name" value="SSRP"/>
    <property type="match status" value="1"/>
</dbReference>
<accession>A0A0S2SNB0</accession>
<dbReference type="Proteomes" id="UP000058114">
    <property type="component" value="Chromosome"/>
</dbReference>
<protein>
    <recommendedName>
        <fullName evidence="3">SsrA-binding protein</fullName>
    </recommendedName>
    <alternativeName>
        <fullName evidence="3">Small protein B</fullName>
    </alternativeName>
</protein>
<comment type="similarity">
    <text evidence="3">Belongs to the SmpB family.</text>
</comment>
<keyword evidence="2 3" id="KW-0694">RNA-binding</keyword>
<dbReference type="Proteomes" id="UP000774958">
    <property type="component" value="Unassembled WGS sequence"/>
</dbReference>
<dbReference type="GO" id="GO:0003723">
    <property type="term" value="F:RNA binding"/>
    <property type="evidence" value="ECO:0007669"/>
    <property type="project" value="UniProtKB-UniRule"/>
</dbReference>
<dbReference type="GO" id="GO:0005829">
    <property type="term" value="C:cytosol"/>
    <property type="evidence" value="ECO:0007669"/>
    <property type="project" value="TreeGrafter"/>
</dbReference>
<reference evidence="5 7" key="3">
    <citation type="submission" date="2021-09" db="EMBL/GenBank/DDBJ databases">
        <title>Aeromonas schubertii isolated from Asian sea bass.</title>
        <authorList>
            <person name="Pinpimai K."/>
        </authorList>
    </citation>
    <scope>NUCLEOTIDE SEQUENCE [LARGE SCALE GENOMIC DNA]</scope>
    <source>
        <strain evidence="5 7">CHULA2021a</strain>
    </source>
</reference>
<comment type="function">
    <text evidence="3">Required for rescue of stalled ribosomes mediated by trans-translation. Binds to transfer-messenger RNA (tmRNA), required for stable association of tmRNA with ribosomes. tmRNA and SmpB together mimic tRNA shape, replacing the anticodon stem-loop with SmpB. tmRNA is encoded by the ssrA gene; the 2 termini fold to resemble tRNA(Ala) and it encodes a 'tag peptide', a short internal open reading frame. During trans-translation Ala-aminoacylated tmRNA acts like a tRNA, entering the A-site of stalled ribosomes, displacing the stalled mRNA. The ribosome then switches to translate the ORF on the tmRNA; the nascent peptide is terminated with the 'tag peptide' encoded by the tmRNA and targeted for degradation. The ribosome is freed to recommence translation, which seems to be the essential function of trans-translation.</text>
</comment>
<dbReference type="InterPro" id="IPR000037">
    <property type="entry name" value="SsrA-bd_prot"/>
</dbReference>
<dbReference type="Gene3D" id="2.40.280.10">
    <property type="match status" value="1"/>
</dbReference>
<evidence type="ECO:0000313" key="7">
    <source>
        <dbReference type="Proteomes" id="UP000774958"/>
    </source>
</evidence>
<name>A0A0S2SNB0_9GAMM</name>
<evidence type="ECO:0000256" key="2">
    <source>
        <dbReference type="ARBA" id="ARBA00022884"/>
    </source>
</evidence>
<reference evidence="4 6" key="2">
    <citation type="journal article" date="2016" name="Genome Announc.">
        <title>Complete Genome Sequence of the Highly Virulent Aeromonas schubertii Strain WL1483, Isolated from Diseased Snakehead Fish (Channa argus) in China.</title>
        <authorList>
            <person name="Liu L."/>
            <person name="Li N."/>
            <person name="Zhang D."/>
            <person name="Fu X."/>
            <person name="Shi C."/>
            <person name="Lin Q."/>
            <person name="Hao G."/>
        </authorList>
    </citation>
    <scope>NUCLEOTIDE SEQUENCE [LARGE SCALE GENOMIC DNA]</scope>
    <source>
        <strain evidence="4 6">WL1483</strain>
    </source>
</reference>
<dbReference type="STRING" id="652.WL1483_3603"/>
<dbReference type="PATRIC" id="fig|652.5.peg.1521"/>
<dbReference type="NCBIfam" id="TIGR00086">
    <property type="entry name" value="smpB"/>
    <property type="match status" value="1"/>
</dbReference>
<comment type="subcellular location">
    <subcellularLocation>
        <location evidence="3">Cytoplasm</location>
    </subcellularLocation>
    <text evidence="3">The tmRNA-SmpB complex associates with stalled 70S ribosomes.</text>
</comment>
<dbReference type="PANTHER" id="PTHR30308">
    <property type="entry name" value="TMRNA-BINDING COMPONENT OF TRANS-TRANSLATION TAGGING COMPLEX"/>
    <property type="match status" value="1"/>
</dbReference>
<dbReference type="Pfam" id="PF01668">
    <property type="entry name" value="SmpB"/>
    <property type="match status" value="1"/>
</dbReference>
<dbReference type="EMBL" id="JAIRBT010000003">
    <property type="protein sequence ID" value="MBZ6065288.1"/>
    <property type="molecule type" value="Genomic_DNA"/>
</dbReference>
<reference evidence="6" key="1">
    <citation type="submission" date="2015-10" db="EMBL/GenBank/DDBJ databases">
        <title>Complete Genome Sequence of Aeromonas schubertii strain WL1483.</title>
        <authorList>
            <person name="Liu L."/>
        </authorList>
    </citation>
    <scope>NUCLEOTIDE SEQUENCE [LARGE SCALE GENOMIC DNA]</scope>
    <source>
        <strain evidence="6">WL1483</strain>
    </source>
</reference>
<evidence type="ECO:0000313" key="5">
    <source>
        <dbReference type="EMBL" id="MBZ6065288.1"/>
    </source>
</evidence>
<keyword evidence="1 3" id="KW-0963">Cytoplasm</keyword>
<evidence type="ECO:0000313" key="4">
    <source>
        <dbReference type="EMBL" id="ALP43022.1"/>
    </source>
</evidence>
<dbReference type="GO" id="GO:0070929">
    <property type="term" value="P:trans-translation"/>
    <property type="evidence" value="ECO:0007669"/>
    <property type="project" value="UniProtKB-UniRule"/>
</dbReference>
<sequence length="162" mass="18560">MSKKNSKNKAGSSTIALNRTARHEYFIEEKIEAGLSLLGWEVKSLRAGKANIGEAYITFLRGEAYLFGSTFLPLQMASTHVICDPTRLRKLLLSRRELDRLTGLIERQGYTIVPLSLYWKGPWVKVEIGLVKGKKDHDKREATKAREWDREKARIMKNKRLG</sequence>
<dbReference type="InterPro" id="IPR020081">
    <property type="entry name" value="SsrA-bd_prot_CS"/>
</dbReference>
<dbReference type="AlphaFoldDB" id="A0A0S2SNB0"/>
<dbReference type="OrthoDB" id="9805462at2"/>
<dbReference type="SUPFAM" id="SSF74982">
    <property type="entry name" value="Small protein B (SmpB)"/>
    <property type="match status" value="1"/>
</dbReference>
<dbReference type="EMBL" id="CP013067">
    <property type="protein sequence ID" value="ALP43022.1"/>
    <property type="molecule type" value="Genomic_DNA"/>
</dbReference>
<keyword evidence="7" id="KW-1185">Reference proteome</keyword>
<dbReference type="RefSeq" id="WP_050664550.1">
    <property type="nucleotide sequence ID" value="NZ_CDDB01000001.1"/>
</dbReference>
<dbReference type="InterPro" id="IPR023620">
    <property type="entry name" value="SmpB"/>
</dbReference>
<dbReference type="PANTHER" id="PTHR30308:SF2">
    <property type="entry name" value="SSRA-BINDING PROTEIN"/>
    <property type="match status" value="1"/>
</dbReference>
<proteinExistence type="inferred from homology"/>
<evidence type="ECO:0000256" key="3">
    <source>
        <dbReference type="HAMAP-Rule" id="MF_00023"/>
    </source>
</evidence>
<gene>
    <name evidence="3 4" type="primary">smpB</name>
    <name evidence="5" type="ORF">LA374_03545</name>
    <name evidence="4" type="ORF">WL1483_3603</name>
</gene>